<gene>
    <name evidence="1" type="ORF">VNO77_42247</name>
</gene>
<organism evidence="1 2">
    <name type="scientific">Canavalia gladiata</name>
    <name type="common">Sword bean</name>
    <name type="synonym">Dolichos gladiatus</name>
    <dbReference type="NCBI Taxonomy" id="3824"/>
    <lineage>
        <taxon>Eukaryota</taxon>
        <taxon>Viridiplantae</taxon>
        <taxon>Streptophyta</taxon>
        <taxon>Embryophyta</taxon>
        <taxon>Tracheophyta</taxon>
        <taxon>Spermatophyta</taxon>
        <taxon>Magnoliopsida</taxon>
        <taxon>eudicotyledons</taxon>
        <taxon>Gunneridae</taxon>
        <taxon>Pentapetalae</taxon>
        <taxon>rosids</taxon>
        <taxon>fabids</taxon>
        <taxon>Fabales</taxon>
        <taxon>Fabaceae</taxon>
        <taxon>Papilionoideae</taxon>
        <taxon>50 kb inversion clade</taxon>
        <taxon>NPAAA clade</taxon>
        <taxon>indigoferoid/millettioid clade</taxon>
        <taxon>Phaseoleae</taxon>
        <taxon>Canavalia</taxon>
    </lineage>
</organism>
<evidence type="ECO:0000313" key="2">
    <source>
        <dbReference type="Proteomes" id="UP001367508"/>
    </source>
</evidence>
<dbReference type="Proteomes" id="UP001367508">
    <property type="component" value="Unassembled WGS sequence"/>
</dbReference>
<dbReference type="AlphaFoldDB" id="A0AAN9PT81"/>
<name>A0AAN9PT81_CANGL</name>
<proteinExistence type="predicted"/>
<comment type="caution">
    <text evidence="1">The sequence shown here is derived from an EMBL/GenBank/DDBJ whole genome shotgun (WGS) entry which is preliminary data.</text>
</comment>
<evidence type="ECO:0000313" key="1">
    <source>
        <dbReference type="EMBL" id="KAK7308628.1"/>
    </source>
</evidence>
<dbReference type="EMBL" id="JAYMYQ010000010">
    <property type="protein sequence ID" value="KAK7308628.1"/>
    <property type="molecule type" value="Genomic_DNA"/>
</dbReference>
<keyword evidence="2" id="KW-1185">Reference proteome</keyword>
<sequence>MLKDTAKWTKETATSFTIVGTLTMNVVLIQRPWEEDTFTMSEEVVKMIALEELQDGSLRIEQHFITNKLSQHKIFVWKNGSKIGIGLLFYSSFLFEYLTPACTSYMRECALDSFSSLHPSTEQLIGLMVLEVANFCVYSRFLNLGE</sequence>
<protein>
    <submittedName>
        <fullName evidence="1">Uncharacterized protein</fullName>
    </submittedName>
</protein>
<accession>A0AAN9PT81</accession>
<reference evidence="1 2" key="1">
    <citation type="submission" date="2024-01" db="EMBL/GenBank/DDBJ databases">
        <title>The genomes of 5 underutilized Papilionoideae crops provide insights into root nodulation and disease resistanc.</title>
        <authorList>
            <person name="Jiang F."/>
        </authorList>
    </citation>
    <scope>NUCLEOTIDE SEQUENCE [LARGE SCALE GENOMIC DNA]</scope>
    <source>
        <strain evidence="1">LVBAO_FW01</strain>
        <tissue evidence="1">Leaves</tissue>
    </source>
</reference>